<feature type="region of interest" description="Disordered" evidence="9">
    <location>
        <begin position="546"/>
        <end position="590"/>
    </location>
</feature>
<dbReference type="GO" id="GO:0008360">
    <property type="term" value="P:regulation of cell shape"/>
    <property type="evidence" value="ECO:0007669"/>
    <property type="project" value="UniProtKB-KW"/>
</dbReference>
<keyword evidence="5 7" id="KW-0131">Cell cycle</keyword>
<protein>
    <recommendedName>
        <fullName evidence="7">UDP-N-acetylmuramyl-tripeptide synthetase</fullName>
        <ecNumber evidence="7">6.3.2.-</ecNumber>
    </recommendedName>
    <alternativeName>
        <fullName evidence="7">UDP-MurNAc-tripeptide synthetase</fullName>
    </alternativeName>
</protein>
<dbReference type="AlphaFoldDB" id="A0A2T0YHN8"/>
<dbReference type="InterPro" id="IPR035911">
    <property type="entry name" value="MurE/MurF_N"/>
</dbReference>
<dbReference type="GO" id="GO:0005524">
    <property type="term" value="F:ATP binding"/>
    <property type="evidence" value="ECO:0007669"/>
    <property type="project" value="UniProtKB-UniRule"/>
</dbReference>
<feature type="binding site" evidence="7">
    <location>
        <begin position="149"/>
        <end position="155"/>
    </location>
    <ligand>
        <name>ATP</name>
        <dbReference type="ChEBI" id="CHEBI:30616"/>
    </ligand>
</feature>
<feature type="binding site" evidence="7">
    <location>
        <begin position="195"/>
        <end position="196"/>
    </location>
    <ligand>
        <name>UDP-N-acetyl-alpha-D-muramoyl-L-alanyl-D-glutamate</name>
        <dbReference type="ChEBI" id="CHEBI:83900"/>
    </ligand>
</feature>
<evidence type="ECO:0000256" key="8">
    <source>
        <dbReference type="RuleBase" id="RU004135"/>
    </source>
</evidence>
<dbReference type="SUPFAM" id="SSF53623">
    <property type="entry name" value="MurD-like peptide ligases, catalytic domain"/>
    <property type="match status" value="1"/>
</dbReference>
<dbReference type="GO" id="GO:0000287">
    <property type="term" value="F:magnesium ion binding"/>
    <property type="evidence" value="ECO:0007669"/>
    <property type="project" value="UniProtKB-UniRule"/>
</dbReference>
<evidence type="ECO:0000259" key="10">
    <source>
        <dbReference type="Pfam" id="PF01225"/>
    </source>
</evidence>
<evidence type="ECO:0000256" key="9">
    <source>
        <dbReference type="SAM" id="MobiDB-lite"/>
    </source>
</evidence>
<dbReference type="Pfam" id="PF02875">
    <property type="entry name" value="Mur_ligase_C"/>
    <property type="match status" value="1"/>
</dbReference>
<dbReference type="GO" id="GO:0016881">
    <property type="term" value="F:acid-amino acid ligase activity"/>
    <property type="evidence" value="ECO:0007669"/>
    <property type="project" value="UniProtKB-UniRule"/>
</dbReference>
<sequence length="590" mass="61902">MSAAASGLSVAAQDRVFRPEGVIGATVEALVAELASTGYDPLVTPVGRTAGEIRLTGAAMDPKAVGHGDLFVAISGARAHGADYVMTALDAGAAAVLTDVAGAEKVRERVGYRIPVIEVSRVREAAGPSAALIYGNTATSGPALFGVTGTNGKTTTTYFLRSLLDTLLRPHQRATGMIGTIEIASGDATIPSKMTTPEAVQLHSLMALFREADVAAAAMEVSSHAISYERTSGLFYAVAGFTNLTQDHLDLHGSMEEYFAAKAALFARRRTRSSVVIVDDPWGWRMAEVATGHVVTLATAETPDPAADWSVTDVAPHLLGSAFTLRNRHTGESIRSRTGLPGRFNVANAALAAVMVLTADESTALGVSREEIIAALEQADPFTISVPGRMQVIGTAPAAIVDFAHNPDAMIRTLEAAASTSTGKTILVIGAAGERDSAKRPAMGAIAVRMADHVIISDDDPHGEDPAQIRAGLLEGAREALAAEDLDTTLEEISPRLDAISRAVEVAEPEDTIILAGRGHEVHQDFAGTKHPIDDRVELARALRRRGFPTADDAPQTDPDPQTDLDPQTDPAPNTPDHHRLSTAEGGDKS</sequence>
<evidence type="ECO:0000256" key="3">
    <source>
        <dbReference type="ARBA" id="ARBA00022960"/>
    </source>
</evidence>
<feature type="modified residue" description="N6-carboxylysine" evidence="7">
    <location>
        <position position="262"/>
    </location>
</feature>
<dbReference type="GO" id="GO:0051301">
    <property type="term" value="P:cell division"/>
    <property type="evidence" value="ECO:0007669"/>
    <property type="project" value="UniProtKB-KW"/>
</dbReference>
<evidence type="ECO:0000256" key="7">
    <source>
        <dbReference type="HAMAP-Rule" id="MF_00208"/>
    </source>
</evidence>
<keyword evidence="7" id="KW-0067">ATP-binding</keyword>
<comment type="caution">
    <text evidence="13">The sequence shown here is derived from an EMBL/GenBank/DDBJ whole genome shotgun (WGS) entry which is preliminary data.</text>
</comment>
<dbReference type="PANTHER" id="PTHR23135:SF4">
    <property type="entry name" value="UDP-N-ACETYLMURAMOYL-L-ALANYL-D-GLUTAMATE--2,6-DIAMINOPIMELATE LIGASE MURE HOMOLOG, CHLOROPLASTIC"/>
    <property type="match status" value="1"/>
</dbReference>
<accession>A0A2T0YHN8</accession>
<comment type="PTM">
    <text evidence="7">Carboxylation is probably crucial for Mg(2+) binding and, consequently, for the gamma-phosphate positioning of ATP.</text>
</comment>
<keyword evidence="14" id="KW-1185">Reference proteome</keyword>
<evidence type="ECO:0000313" key="14">
    <source>
        <dbReference type="Proteomes" id="UP000238217"/>
    </source>
</evidence>
<dbReference type="GO" id="GO:0009252">
    <property type="term" value="P:peptidoglycan biosynthetic process"/>
    <property type="evidence" value="ECO:0007669"/>
    <property type="project" value="UniProtKB-UniRule"/>
</dbReference>
<keyword evidence="4 7" id="KW-0573">Peptidoglycan synthesis</keyword>
<feature type="binding site" evidence="7">
    <location>
        <position position="222"/>
    </location>
    <ligand>
        <name>UDP-N-acetyl-alpha-D-muramoyl-L-alanyl-D-glutamate</name>
        <dbReference type="ChEBI" id="CHEBI:83900"/>
    </ligand>
</feature>
<evidence type="ECO:0000256" key="4">
    <source>
        <dbReference type="ARBA" id="ARBA00022984"/>
    </source>
</evidence>
<evidence type="ECO:0000256" key="5">
    <source>
        <dbReference type="ARBA" id="ARBA00023306"/>
    </source>
</evidence>
<comment type="caution">
    <text evidence="7">Lacks conserved residue(s) required for the propagation of feature annotation.</text>
</comment>
<organism evidence="13 14">
    <name type="scientific">Nesterenkonia sandarakina</name>
    <dbReference type="NCBI Taxonomy" id="272918"/>
    <lineage>
        <taxon>Bacteria</taxon>
        <taxon>Bacillati</taxon>
        <taxon>Actinomycetota</taxon>
        <taxon>Actinomycetes</taxon>
        <taxon>Micrococcales</taxon>
        <taxon>Micrococcaceae</taxon>
        <taxon>Nesterenkonia</taxon>
    </lineage>
</organism>
<dbReference type="HAMAP" id="MF_00208">
    <property type="entry name" value="MurE"/>
    <property type="match status" value="1"/>
</dbReference>
<keyword evidence="3 7" id="KW-0133">Cell shape</keyword>
<evidence type="ECO:0000256" key="2">
    <source>
        <dbReference type="ARBA" id="ARBA00022618"/>
    </source>
</evidence>
<dbReference type="SUPFAM" id="SSF63418">
    <property type="entry name" value="MurE/MurF N-terminal domain"/>
    <property type="match status" value="1"/>
</dbReference>
<comment type="function">
    <text evidence="7">Catalyzes the addition of an amino acid to the nucleotide precursor UDP-N-acetylmuramoyl-L-alanyl-D-glutamate (UMAG) in the biosynthesis of bacterial cell-wall peptidoglycan.</text>
</comment>
<dbReference type="Gene3D" id="3.90.190.20">
    <property type="entry name" value="Mur ligase, C-terminal domain"/>
    <property type="match status" value="1"/>
</dbReference>
<gene>
    <name evidence="7" type="primary">murE</name>
    <name evidence="13" type="ORF">BCL67_11171</name>
</gene>
<proteinExistence type="inferred from homology"/>
<keyword evidence="7" id="KW-0963">Cytoplasm</keyword>
<dbReference type="Proteomes" id="UP000238217">
    <property type="component" value="Unassembled WGS sequence"/>
</dbReference>
<dbReference type="Gene3D" id="3.40.1390.10">
    <property type="entry name" value="MurE/MurF, N-terminal domain"/>
    <property type="match status" value="1"/>
</dbReference>
<feature type="compositionally biased region" description="Basic and acidic residues" evidence="9">
    <location>
        <begin position="576"/>
        <end position="590"/>
    </location>
</feature>
<name>A0A2T0YHN8_9MICC</name>
<evidence type="ECO:0000256" key="1">
    <source>
        <dbReference type="ARBA" id="ARBA00005898"/>
    </source>
</evidence>
<dbReference type="InterPro" id="IPR013221">
    <property type="entry name" value="Mur_ligase_cen"/>
</dbReference>
<dbReference type="InterPro" id="IPR036565">
    <property type="entry name" value="Mur-like_cat_sf"/>
</dbReference>
<feature type="domain" description="Mur ligase N-terminal catalytic" evidence="10">
    <location>
        <begin position="60"/>
        <end position="127"/>
    </location>
</feature>
<feature type="compositionally biased region" description="Low complexity" evidence="9">
    <location>
        <begin position="549"/>
        <end position="572"/>
    </location>
</feature>
<dbReference type="GO" id="GO:0071555">
    <property type="term" value="P:cell wall organization"/>
    <property type="evidence" value="ECO:0007669"/>
    <property type="project" value="UniProtKB-KW"/>
</dbReference>
<reference evidence="13 14" key="1">
    <citation type="submission" date="2018-03" db="EMBL/GenBank/DDBJ databases">
        <title>Comparative analysis of microorganisms from saline springs in Andes Mountain Range, Colombia.</title>
        <authorList>
            <person name="Rubin E."/>
        </authorList>
    </citation>
    <scope>NUCLEOTIDE SEQUENCE [LARGE SCALE GENOMIC DNA]</scope>
    <source>
        <strain evidence="13 14">CG 35</strain>
    </source>
</reference>
<dbReference type="Pfam" id="PF08245">
    <property type="entry name" value="Mur_ligase_M"/>
    <property type="match status" value="1"/>
</dbReference>
<dbReference type="RefSeq" id="WP_106123361.1">
    <property type="nucleotide sequence ID" value="NZ_PVTY01000011.1"/>
</dbReference>
<dbReference type="EC" id="6.3.2.-" evidence="7"/>
<keyword evidence="7 13" id="KW-0436">Ligase</keyword>
<feature type="domain" description="Mur ligase central" evidence="12">
    <location>
        <begin position="147"/>
        <end position="355"/>
    </location>
</feature>
<dbReference type="Pfam" id="PF01225">
    <property type="entry name" value="Mur_ligase"/>
    <property type="match status" value="1"/>
</dbReference>
<comment type="subcellular location">
    <subcellularLocation>
        <location evidence="7 8">Cytoplasm</location>
    </subcellularLocation>
</comment>
<feature type="binding site" evidence="7">
    <location>
        <position position="230"/>
    </location>
    <ligand>
        <name>UDP-N-acetyl-alpha-D-muramoyl-L-alanyl-D-glutamate</name>
        <dbReference type="ChEBI" id="CHEBI:83900"/>
    </ligand>
</feature>
<comment type="cofactor">
    <cofactor evidence="7">
        <name>Mg(2+)</name>
        <dbReference type="ChEBI" id="CHEBI:18420"/>
    </cofactor>
</comment>
<keyword evidence="7" id="KW-0460">Magnesium</keyword>
<dbReference type="InterPro" id="IPR000713">
    <property type="entry name" value="Mur_ligase_N"/>
</dbReference>
<evidence type="ECO:0000256" key="6">
    <source>
        <dbReference type="ARBA" id="ARBA00023316"/>
    </source>
</evidence>
<evidence type="ECO:0000259" key="11">
    <source>
        <dbReference type="Pfam" id="PF02875"/>
    </source>
</evidence>
<dbReference type="InterPro" id="IPR005761">
    <property type="entry name" value="UDP-N-AcMur-Glu-dNH2Pim_ligase"/>
</dbReference>
<dbReference type="InterPro" id="IPR036615">
    <property type="entry name" value="Mur_ligase_C_dom_sf"/>
</dbReference>
<dbReference type="UniPathway" id="UPA00219"/>
<dbReference type="Gene3D" id="3.40.1190.10">
    <property type="entry name" value="Mur-like, catalytic domain"/>
    <property type="match status" value="1"/>
</dbReference>
<dbReference type="NCBIfam" id="TIGR01085">
    <property type="entry name" value="murE"/>
    <property type="match status" value="1"/>
</dbReference>
<dbReference type="OrthoDB" id="9800958at2"/>
<comment type="similarity">
    <text evidence="1 7">Belongs to the MurCDEF family. MurE subfamily.</text>
</comment>
<keyword evidence="6 7" id="KW-0961">Cell wall biogenesis/degradation</keyword>
<dbReference type="PANTHER" id="PTHR23135">
    <property type="entry name" value="MUR LIGASE FAMILY MEMBER"/>
    <property type="match status" value="1"/>
</dbReference>
<evidence type="ECO:0000259" key="12">
    <source>
        <dbReference type="Pfam" id="PF08245"/>
    </source>
</evidence>
<evidence type="ECO:0000313" key="13">
    <source>
        <dbReference type="EMBL" id="PRZ14589.1"/>
    </source>
</evidence>
<feature type="domain" description="Mur ligase C-terminal" evidence="11">
    <location>
        <begin position="388"/>
        <end position="519"/>
    </location>
</feature>
<keyword evidence="7" id="KW-0547">Nucleotide-binding</keyword>
<dbReference type="SUPFAM" id="SSF53244">
    <property type="entry name" value="MurD-like peptide ligases, peptide-binding domain"/>
    <property type="match status" value="1"/>
</dbReference>
<comment type="pathway">
    <text evidence="7 8">Cell wall biogenesis; peptidoglycan biosynthesis.</text>
</comment>
<keyword evidence="2 7" id="KW-0132">Cell division</keyword>
<dbReference type="EMBL" id="PVTY01000011">
    <property type="protein sequence ID" value="PRZ14589.1"/>
    <property type="molecule type" value="Genomic_DNA"/>
</dbReference>
<dbReference type="GO" id="GO:0005737">
    <property type="term" value="C:cytoplasm"/>
    <property type="evidence" value="ECO:0007669"/>
    <property type="project" value="UniProtKB-SubCell"/>
</dbReference>
<dbReference type="InterPro" id="IPR004101">
    <property type="entry name" value="Mur_ligase_C"/>
</dbReference>